<accession>A0A8J2LHV0</accession>
<reference evidence="1" key="1">
    <citation type="submission" date="2021-06" db="EMBL/GenBank/DDBJ databases">
        <authorList>
            <person name="Hodson N. C."/>
            <person name="Mongue J. A."/>
            <person name="Jaron S. K."/>
        </authorList>
    </citation>
    <scope>NUCLEOTIDE SEQUENCE</scope>
</reference>
<evidence type="ECO:0000313" key="2">
    <source>
        <dbReference type="Proteomes" id="UP000708208"/>
    </source>
</evidence>
<comment type="caution">
    <text evidence="1">The sequence shown here is derived from an EMBL/GenBank/DDBJ whole genome shotgun (WGS) entry which is preliminary data.</text>
</comment>
<organism evidence="1 2">
    <name type="scientific">Allacma fusca</name>
    <dbReference type="NCBI Taxonomy" id="39272"/>
    <lineage>
        <taxon>Eukaryota</taxon>
        <taxon>Metazoa</taxon>
        <taxon>Ecdysozoa</taxon>
        <taxon>Arthropoda</taxon>
        <taxon>Hexapoda</taxon>
        <taxon>Collembola</taxon>
        <taxon>Symphypleona</taxon>
        <taxon>Sminthuridae</taxon>
        <taxon>Allacma</taxon>
    </lineage>
</organism>
<evidence type="ECO:0000313" key="1">
    <source>
        <dbReference type="EMBL" id="CAG7823114.1"/>
    </source>
</evidence>
<proteinExistence type="predicted"/>
<keyword evidence="2" id="KW-1185">Reference proteome</keyword>
<dbReference type="EMBL" id="CAJVCH010528426">
    <property type="protein sequence ID" value="CAG7823114.1"/>
    <property type="molecule type" value="Genomic_DNA"/>
</dbReference>
<dbReference type="Proteomes" id="UP000708208">
    <property type="component" value="Unassembled WGS sequence"/>
</dbReference>
<sequence>MSESVVAEYLDQGLPIERIPRRKSITDFVELETIRFRGNFVMDPLMLSHCLPRVPKLRQIYFFWNESLSAPLLRDYLGHLERIVIWNLPDHKFQVAMAQVAEMFPEVSSLTFSICRLWRTILPDICESFPKLTALTLAGKCDFSCLSGMSESVVTEYFDQGLTIERILRRKSLKYFVVGDH</sequence>
<gene>
    <name evidence="1" type="ORF">AFUS01_LOCUS33350</name>
</gene>
<protein>
    <submittedName>
        <fullName evidence="1">Uncharacterized protein</fullName>
    </submittedName>
</protein>
<name>A0A8J2LHV0_9HEXA</name>
<dbReference type="AlphaFoldDB" id="A0A8J2LHV0"/>